<evidence type="ECO:0000256" key="1">
    <source>
        <dbReference type="SAM" id="MobiDB-lite"/>
    </source>
</evidence>
<sequence>MDCRKVEEKLEAALEELATYYQKNHLKPNPSKTQVCAFHLKNKDALRELEIYWRGERLEHCTTPRYLGVTLDRTLSFRQHCINSKGKLIVCTHLLAWHPHRCGAAATDAERTKQETDARHPLHQHEPASRRLPSRKSFMARSRTLEGSIENNRVTRWTQQLTTREPPREEMVLPFAAWKSLNRLRTGVARWKTNLLKWGMSEDDDVMCSCSQLQDMSHLLVCPQLEEGCTHEDLILCNDKDIAAAVFWKDVV</sequence>
<evidence type="ECO:0008006" key="4">
    <source>
        <dbReference type="Google" id="ProtNLM"/>
    </source>
</evidence>
<dbReference type="PANTHER" id="PTHR36688:SF1">
    <property type="entry name" value="ENDONUCLEASE_EXONUCLEASE_PHOSPHATASE DOMAIN-CONTAINING PROTEIN"/>
    <property type="match status" value="1"/>
</dbReference>
<gene>
    <name evidence="2" type="ORF">QE152_g40201</name>
</gene>
<feature type="region of interest" description="Disordered" evidence="1">
    <location>
        <begin position="107"/>
        <end position="137"/>
    </location>
</feature>
<keyword evidence="3" id="KW-1185">Reference proteome</keyword>
<name>A0AAW1HS60_POPJA</name>
<organism evidence="2 3">
    <name type="scientific">Popillia japonica</name>
    <name type="common">Japanese beetle</name>
    <dbReference type="NCBI Taxonomy" id="7064"/>
    <lineage>
        <taxon>Eukaryota</taxon>
        <taxon>Metazoa</taxon>
        <taxon>Ecdysozoa</taxon>
        <taxon>Arthropoda</taxon>
        <taxon>Hexapoda</taxon>
        <taxon>Insecta</taxon>
        <taxon>Pterygota</taxon>
        <taxon>Neoptera</taxon>
        <taxon>Endopterygota</taxon>
        <taxon>Coleoptera</taxon>
        <taxon>Polyphaga</taxon>
        <taxon>Scarabaeiformia</taxon>
        <taxon>Scarabaeidae</taxon>
        <taxon>Rutelinae</taxon>
        <taxon>Popillia</taxon>
    </lineage>
</organism>
<dbReference type="AlphaFoldDB" id="A0AAW1HS60"/>
<reference evidence="2 3" key="1">
    <citation type="journal article" date="2024" name="BMC Genomics">
        <title>De novo assembly and annotation of Popillia japonica's genome with initial clues to its potential as an invasive pest.</title>
        <authorList>
            <person name="Cucini C."/>
            <person name="Boschi S."/>
            <person name="Funari R."/>
            <person name="Cardaioli E."/>
            <person name="Iannotti N."/>
            <person name="Marturano G."/>
            <person name="Paoli F."/>
            <person name="Bruttini M."/>
            <person name="Carapelli A."/>
            <person name="Frati F."/>
            <person name="Nardi F."/>
        </authorList>
    </citation>
    <scope>NUCLEOTIDE SEQUENCE [LARGE SCALE GENOMIC DNA]</scope>
    <source>
        <strain evidence="2">DMR45628</strain>
    </source>
</reference>
<dbReference type="PANTHER" id="PTHR36688">
    <property type="entry name" value="ENDO/EXONUCLEASE/PHOSPHATASE DOMAIN-CONTAINING PROTEIN"/>
    <property type="match status" value="1"/>
</dbReference>
<accession>A0AAW1HS60</accession>
<protein>
    <recommendedName>
        <fullName evidence="4">Reverse transcriptase</fullName>
    </recommendedName>
</protein>
<feature type="compositionally biased region" description="Basic and acidic residues" evidence="1">
    <location>
        <begin position="108"/>
        <end position="129"/>
    </location>
</feature>
<proteinExistence type="predicted"/>
<dbReference type="InterPro" id="IPR052560">
    <property type="entry name" value="RdDP_mobile_element"/>
</dbReference>
<evidence type="ECO:0000313" key="2">
    <source>
        <dbReference type="EMBL" id="KAK9679211.1"/>
    </source>
</evidence>
<evidence type="ECO:0000313" key="3">
    <source>
        <dbReference type="Proteomes" id="UP001458880"/>
    </source>
</evidence>
<dbReference type="Proteomes" id="UP001458880">
    <property type="component" value="Unassembled WGS sequence"/>
</dbReference>
<dbReference type="EMBL" id="JASPKY010001065">
    <property type="protein sequence ID" value="KAK9679211.1"/>
    <property type="molecule type" value="Genomic_DNA"/>
</dbReference>
<comment type="caution">
    <text evidence="2">The sequence shown here is derived from an EMBL/GenBank/DDBJ whole genome shotgun (WGS) entry which is preliminary data.</text>
</comment>